<dbReference type="EMBL" id="RYYV01000007">
    <property type="protein sequence ID" value="RUL75413.1"/>
    <property type="molecule type" value="Genomic_DNA"/>
</dbReference>
<dbReference type="PANTHER" id="PTHR38686">
    <property type="entry name" value="APOLIPOPROTEIN N-ACYLTRANSFERASE"/>
    <property type="match status" value="1"/>
</dbReference>
<evidence type="ECO:0000256" key="2">
    <source>
        <dbReference type="ARBA" id="ARBA00010065"/>
    </source>
</evidence>
<keyword evidence="12" id="KW-1185">Reference proteome</keyword>
<evidence type="ECO:0000256" key="5">
    <source>
        <dbReference type="ARBA" id="ARBA00022692"/>
    </source>
</evidence>
<evidence type="ECO:0000313" key="11">
    <source>
        <dbReference type="EMBL" id="RUL75413.1"/>
    </source>
</evidence>
<evidence type="ECO:0000259" key="10">
    <source>
        <dbReference type="PROSITE" id="PS50263"/>
    </source>
</evidence>
<protein>
    <recommendedName>
        <fullName evidence="10">CN hydrolase domain-containing protein</fullName>
    </recommendedName>
</protein>
<dbReference type="Proteomes" id="UP000274358">
    <property type="component" value="Unassembled WGS sequence"/>
</dbReference>
<feature type="transmembrane region" description="Helical" evidence="9">
    <location>
        <begin position="150"/>
        <end position="178"/>
    </location>
</feature>
<keyword evidence="4" id="KW-0808">Transferase</keyword>
<dbReference type="GO" id="GO:0042158">
    <property type="term" value="P:lipoprotein biosynthetic process"/>
    <property type="evidence" value="ECO:0007669"/>
    <property type="project" value="InterPro"/>
</dbReference>
<name>A0A3S0RKI6_9GAMM</name>
<evidence type="ECO:0000256" key="9">
    <source>
        <dbReference type="SAM" id="Phobius"/>
    </source>
</evidence>
<comment type="caution">
    <text evidence="11">The sequence shown here is derived from an EMBL/GenBank/DDBJ whole genome shotgun (WGS) entry which is preliminary data.</text>
</comment>
<dbReference type="PANTHER" id="PTHR38686:SF1">
    <property type="entry name" value="APOLIPOPROTEIN N-ACYLTRANSFERASE"/>
    <property type="match status" value="1"/>
</dbReference>
<comment type="subcellular location">
    <subcellularLocation>
        <location evidence="1">Cell membrane</location>
        <topology evidence="1">Multi-pass membrane protein</topology>
    </subcellularLocation>
</comment>
<comment type="similarity">
    <text evidence="2">Belongs to the CN hydrolase family. Apolipoprotein N-acyltransferase subfamily.</text>
</comment>
<evidence type="ECO:0000256" key="7">
    <source>
        <dbReference type="ARBA" id="ARBA00023136"/>
    </source>
</evidence>
<dbReference type="GO" id="GO:0016410">
    <property type="term" value="F:N-acyltransferase activity"/>
    <property type="evidence" value="ECO:0007669"/>
    <property type="project" value="InterPro"/>
</dbReference>
<dbReference type="GO" id="GO:0005886">
    <property type="term" value="C:plasma membrane"/>
    <property type="evidence" value="ECO:0007669"/>
    <property type="project" value="UniProtKB-SubCell"/>
</dbReference>
<dbReference type="RefSeq" id="WP_126684971.1">
    <property type="nucleotide sequence ID" value="NZ_RYYV01000007.1"/>
</dbReference>
<accession>A0A3S0RKI6</accession>
<organism evidence="11 12">
    <name type="scientific">Dyella choica</name>
    <dbReference type="NCBI Taxonomy" id="1927959"/>
    <lineage>
        <taxon>Bacteria</taxon>
        <taxon>Pseudomonadati</taxon>
        <taxon>Pseudomonadota</taxon>
        <taxon>Gammaproteobacteria</taxon>
        <taxon>Lysobacterales</taxon>
        <taxon>Rhodanobacteraceae</taxon>
        <taxon>Dyella</taxon>
    </lineage>
</organism>
<feature type="transmembrane region" description="Helical" evidence="9">
    <location>
        <begin position="55"/>
        <end position="75"/>
    </location>
</feature>
<feature type="transmembrane region" description="Helical" evidence="9">
    <location>
        <begin position="87"/>
        <end position="104"/>
    </location>
</feature>
<dbReference type="Pfam" id="PF20154">
    <property type="entry name" value="LNT_N"/>
    <property type="match status" value="1"/>
</dbReference>
<feature type="transmembrane region" description="Helical" evidence="9">
    <location>
        <begin position="190"/>
        <end position="209"/>
    </location>
</feature>
<evidence type="ECO:0000256" key="1">
    <source>
        <dbReference type="ARBA" id="ARBA00004651"/>
    </source>
</evidence>
<feature type="domain" description="CN hydrolase" evidence="10">
    <location>
        <begin position="219"/>
        <end position="437"/>
    </location>
</feature>
<proteinExistence type="inferred from homology"/>
<evidence type="ECO:0000256" key="4">
    <source>
        <dbReference type="ARBA" id="ARBA00022679"/>
    </source>
</evidence>
<keyword evidence="7 9" id="KW-0472">Membrane</keyword>
<keyword evidence="8" id="KW-0012">Acyltransferase</keyword>
<dbReference type="PROSITE" id="PS50263">
    <property type="entry name" value="CN_HYDROLASE"/>
    <property type="match status" value="1"/>
</dbReference>
<evidence type="ECO:0000256" key="8">
    <source>
        <dbReference type="ARBA" id="ARBA00023315"/>
    </source>
</evidence>
<dbReference type="Pfam" id="PF00795">
    <property type="entry name" value="CN_hydrolase"/>
    <property type="match status" value="1"/>
</dbReference>
<dbReference type="Gene3D" id="3.60.110.10">
    <property type="entry name" value="Carbon-nitrogen hydrolase"/>
    <property type="match status" value="1"/>
</dbReference>
<keyword evidence="3" id="KW-1003">Cell membrane</keyword>
<evidence type="ECO:0000313" key="12">
    <source>
        <dbReference type="Proteomes" id="UP000274358"/>
    </source>
</evidence>
<gene>
    <name evidence="11" type="ORF">EKH80_11895</name>
</gene>
<feature type="transmembrane region" description="Helical" evidence="9">
    <location>
        <begin position="111"/>
        <end position="130"/>
    </location>
</feature>
<dbReference type="InterPro" id="IPR003010">
    <property type="entry name" value="C-N_Hydrolase"/>
</dbReference>
<keyword evidence="5 9" id="KW-0812">Transmembrane</keyword>
<sequence length="475" mass="51618">MASKRNDFALPAWLAATALSALCWWFGSGLQPLWWLTWLAPLPVLWLAPRVRAHWAALAAFVAYTVGGFNLWTYLHTYIGLPLSVEVYGICLSSAILTPCVLLYRRLLLRGHTLAAALAVPTTWVAAEYVNSLLSPHATFFNIGYTQMDALAVIQVAAVTGIWGIGFLLLLLAAAIALQVAPQATKRGRVTVALLTAFLIISTLAYGGWRLQAPSTGTVRVGLVSLQRPTQAALNSQRGQALETRYLDAFGRFANDGARIVLAPETTFATAEATIPAFAQLANQRDLIVGTGLDFKGDPRAPRNMLLAFQPGAMSPATYNKHHLLIGMDPFTPGDSYTMLEGTPRIGLAICKDMDFHDIGNAYATRHAQALLVPASDFIVDGWLHSRMAIMRGVESGFAIARAAHGGRLTLSDDRGRVVAEASSERSDAELVGDLPLRETHTLYAQWGDWFAWLNLIALAAWLILAFLPLEVSTR</sequence>
<dbReference type="InterPro" id="IPR036526">
    <property type="entry name" value="C-N_Hydrolase_sf"/>
</dbReference>
<reference evidence="11 12" key="1">
    <citation type="submission" date="2018-12" db="EMBL/GenBank/DDBJ databases">
        <title>Dyella dinghuensis sp. nov. DHOA06 and Dyella choica sp. nov. 4M-K27, isolated from forest soil.</title>
        <authorList>
            <person name="Qiu L.-H."/>
            <person name="Gao Z.-H."/>
        </authorList>
    </citation>
    <scope>NUCLEOTIDE SEQUENCE [LARGE SCALE GENOMIC DNA]</scope>
    <source>
        <strain evidence="11 12">4M-K27</strain>
    </source>
</reference>
<dbReference type="InterPro" id="IPR045378">
    <property type="entry name" value="LNT_N"/>
</dbReference>
<evidence type="ECO:0000256" key="6">
    <source>
        <dbReference type="ARBA" id="ARBA00022989"/>
    </source>
</evidence>
<dbReference type="SUPFAM" id="SSF56317">
    <property type="entry name" value="Carbon-nitrogen hydrolase"/>
    <property type="match status" value="1"/>
</dbReference>
<feature type="transmembrane region" description="Helical" evidence="9">
    <location>
        <begin position="450"/>
        <end position="470"/>
    </location>
</feature>
<dbReference type="InterPro" id="IPR004563">
    <property type="entry name" value="Apolipo_AcylTrfase"/>
</dbReference>
<dbReference type="AlphaFoldDB" id="A0A3S0RKI6"/>
<dbReference type="OrthoDB" id="9811121at2"/>
<evidence type="ECO:0000256" key="3">
    <source>
        <dbReference type="ARBA" id="ARBA00022475"/>
    </source>
</evidence>
<keyword evidence="6 9" id="KW-1133">Transmembrane helix</keyword>